<evidence type="ECO:0000256" key="2">
    <source>
        <dbReference type="ARBA" id="ARBA00023015"/>
    </source>
</evidence>
<protein>
    <submittedName>
        <fullName evidence="6">LysR family transcriptional regulator</fullName>
    </submittedName>
</protein>
<dbReference type="InterPro" id="IPR036388">
    <property type="entry name" value="WH-like_DNA-bd_sf"/>
</dbReference>
<keyword evidence="2" id="KW-0805">Transcription regulation</keyword>
<dbReference type="PRINTS" id="PR00039">
    <property type="entry name" value="HTHLYSR"/>
</dbReference>
<name>A0A2A7SJC4_BURGA</name>
<dbReference type="Pfam" id="PF00126">
    <property type="entry name" value="HTH_1"/>
    <property type="match status" value="1"/>
</dbReference>
<proteinExistence type="inferred from homology"/>
<dbReference type="Gene3D" id="3.40.190.290">
    <property type="match status" value="1"/>
</dbReference>
<evidence type="ECO:0000256" key="1">
    <source>
        <dbReference type="ARBA" id="ARBA00009437"/>
    </source>
</evidence>
<evidence type="ECO:0000256" key="4">
    <source>
        <dbReference type="ARBA" id="ARBA00023163"/>
    </source>
</evidence>
<dbReference type="PANTHER" id="PTHR30537:SF5">
    <property type="entry name" value="HTH-TYPE TRANSCRIPTIONAL ACTIVATOR TTDR-RELATED"/>
    <property type="match status" value="1"/>
</dbReference>
<dbReference type="Gene3D" id="1.10.10.10">
    <property type="entry name" value="Winged helix-like DNA-binding domain superfamily/Winged helix DNA-binding domain"/>
    <property type="match status" value="1"/>
</dbReference>
<accession>A0A2A7SJC4</accession>
<dbReference type="GO" id="GO:0003700">
    <property type="term" value="F:DNA-binding transcription factor activity"/>
    <property type="evidence" value="ECO:0007669"/>
    <property type="project" value="InterPro"/>
</dbReference>
<keyword evidence="4" id="KW-0804">Transcription</keyword>
<dbReference type="InterPro" id="IPR005119">
    <property type="entry name" value="LysR_subst-bd"/>
</dbReference>
<dbReference type="Proteomes" id="UP000220629">
    <property type="component" value="Unassembled WGS sequence"/>
</dbReference>
<dbReference type="InterPro" id="IPR058163">
    <property type="entry name" value="LysR-type_TF_proteobact-type"/>
</dbReference>
<evidence type="ECO:0000313" key="6">
    <source>
        <dbReference type="EMBL" id="PEH43405.1"/>
    </source>
</evidence>
<evidence type="ECO:0000256" key="3">
    <source>
        <dbReference type="ARBA" id="ARBA00023125"/>
    </source>
</evidence>
<comment type="caution">
    <text evidence="6">The sequence shown here is derived from an EMBL/GenBank/DDBJ whole genome shotgun (WGS) entry which is preliminary data.</text>
</comment>
<feature type="domain" description="HTH lysR-type" evidence="5">
    <location>
        <begin position="9"/>
        <end position="64"/>
    </location>
</feature>
<dbReference type="GO" id="GO:0003677">
    <property type="term" value="F:DNA binding"/>
    <property type="evidence" value="ECO:0007669"/>
    <property type="project" value="UniProtKB-KW"/>
</dbReference>
<sequence length="325" mass="35863">MPGFDERVLNGMSIFVAVVEAGSFAAAAERLDMSQPGVSRAIARLETRLEIRLFDRSTRAVSLTDEGRRFHRQITPLLSGLEEAAATASGSATVVRGRLRVNIDPFFSRLMLGPRLEAFLNQHPELRLELVTRDQLGDLVADGFDLAVRFGVPRESAMRARKLLDTRILTVASPDYLARHGRPLKPQELGDGRHVCIDFRDPESGRPFPWEFHRERERIVVETQARLVVNDVGTMLSACAAGYGVAQVMALGSEALLAEGRLVELFPDWPDERFPLHALYLSANHPPAKTRAFLDFVVSLTDAGTGGAAPLVPPVRSLRKPRARA</sequence>
<evidence type="ECO:0000313" key="7">
    <source>
        <dbReference type="Proteomes" id="UP000220629"/>
    </source>
</evidence>
<reference evidence="7" key="1">
    <citation type="submission" date="2017-09" db="EMBL/GenBank/DDBJ databases">
        <title>FDA dAtabase for Regulatory Grade micrObial Sequences (FDA-ARGOS): Supporting development and validation of Infectious Disease Dx tests.</title>
        <authorList>
            <person name="Minogue T."/>
            <person name="Wolcott M."/>
            <person name="Wasieloski L."/>
            <person name="Aguilar W."/>
            <person name="Moore D."/>
            <person name="Tallon L."/>
            <person name="Sadzewicz L."/>
            <person name="Ott S."/>
            <person name="Zhao X."/>
            <person name="Nagaraj S."/>
            <person name="Vavikolanu K."/>
            <person name="Aluvathingal J."/>
            <person name="Nadendla S."/>
            <person name="Sichtig H."/>
        </authorList>
    </citation>
    <scope>NUCLEOTIDE SEQUENCE [LARGE SCALE GENOMIC DNA]</scope>
    <source>
        <strain evidence="7">FDAARGOS_390</strain>
    </source>
</reference>
<organism evidence="6 7">
    <name type="scientific">Burkholderia gladioli</name>
    <name type="common">Pseudomonas marginata</name>
    <name type="synonym">Phytomonas marginata</name>
    <dbReference type="NCBI Taxonomy" id="28095"/>
    <lineage>
        <taxon>Bacteria</taxon>
        <taxon>Pseudomonadati</taxon>
        <taxon>Pseudomonadota</taxon>
        <taxon>Betaproteobacteria</taxon>
        <taxon>Burkholderiales</taxon>
        <taxon>Burkholderiaceae</taxon>
        <taxon>Burkholderia</taxon>
    </lineage>
</organism>
<dbReference type="CDD" id="cd08422">
    <property type="entry name" value="PBP2_CrgA_like"/>
    <property type="match status" value="1"/>
</dbReference>
<dbReference type="Pfam" id="PF03466">
    <property type="entry name" value="LysR_substrate"/>
    <property type="match status" value="1"/>
</dbReference>
<dbReference type="InterPro" id="IPR036390">
    <property type="entry name" value="WH_DNA-bd_sf"/>
</dbReference>
<dbReference type="InterPro" id="IPR000847">
    <property type="entry name" value="LysR_HTH_N"/>
</dbReference>
<dbReference type="PANTHER" id="PTHR30537">
    <property type="entry name" value="HTH-TYPE TRANSCRIPTIONAL REGULATOR"/>
    <property type="match status" value="1"/>
</dbReference>
<dbReference type="AlphaFoldDB" id="A0A2A7SJC4"/>
<gene>
    <name evidence="6" type="ORF">CRM94_15310</name>
</gene>
<dbReference type="RefSeq" id="WP_098153061.1">
    <property type="nucleotide sequence ID" value="NZ_CADEVW010000009.1"/>
</dbReference>
<dbReference type="PROSITE" id="PS50931">
    <property type="entry name" value="HTH_LYSR"/>
    <property type="match status" value="1"/>
</dbReference>
<keyword evidence="3" id="KW-0238">DNA-binding</keyword>
<comment type="similarity">
    <text evidence="1">Belongs to the LysR transcriptional regulatory family.</text>
</comment>
<dbReference type="SUPFAM" id="SSF46785">
    <property type="entry name" value="Winged helix' DNA-binding domain"/>
    <property type="match status" value="1"/>
</dbReference>
<dbReference type="FunFam" id="1.10.10.10:FF:000001">
    <property type="entry name" value="LysR family transcriptional regulator"/>
    <property type="match status" value="1"/>
</dbReference>
<dbReference type="EMBL" id="PDDY01000001">
    <property type="protein sequence ID" value="PEH43405.1"/>
    <property type="molecule type" value="Genomic_DNA"/>
</dbReference>
<dbReference type="SUPFAM" id="SSF53850">
    <property type="entry name" value="Periplasmic binding protein-like II"/>
    <property type="match status" value="1"/>
</dbReference>
<evidence type="ECO:0000259" key="5">
    <source>
        <dbReference type="PROSITE" id="PS50931"/>
    </source>
</evidence>